<gene>
    <name evidence="1" type="ORF">C7K08_05850</name>
</gene>
<comment type="caution">
    <text evidence="1">The sequence shown here is derived from an EMBL/GenBank/DDBJ whole genome shotgun (WGS) entry which is preliminary data.</text>
</comment>
<organism evidence="1 2">
    <name type="scientific">Synechococcus lacustris str. Tous</name>
    <dbReference type="NCBI Taxonomy" id="1910958"/>
    <lineage>
        <taxon>Bacteria</taxon>
        <taxon>Bacillati</taxon>
        <taxon>Cyanobacteriota</taxon>
        <taxon>Cyanophyceae</taxon>
        <taxon>Synechococcales</taxon>
        <taxon>Synechococcaceae</taxon>
        <taxon>Synechococcus</taxon>
    </lineage>
</organism>
<protein>
    <submittedName>
        <fullName evidence="1">Uncharacterized protein</fullName>
    </submittedName>
</protein>
<keyword evidence="2" id="KW-1185">Reference proteome</keyword>
<dbReference type="Proteomes" id="UP000240206">
    <property type="component" value="Unassembled WGS sequence"/>
</dbReference>
<dbReference type="AlphaFoldDB" id="A0A2P7EF55"/>
<accession>A0A2P7EF55</accession>
<sequence length="117" mass="13054">MNFRCGSWKQISTTANQQKMLALSANSNKPLEVAMASRAPLPWVLTWDENGELEIHDQMDLLLSEPVLEKACDVPINHLSLSPWAKSENVGWLPICSFPELDSKLPHLEAVESNSGR</sequence>
<proteinExistence type="predicted"/>
<name>A0A2P7EF55_9SYNE</name>
<dbReference type="EMBL" id="PXVC01000018">
    <property type="protein sequence ID" value="PSI01810.1"/>
    <property type="molecule type" value="Genomic_DNA"/>
</dbReference>
<evidence type="ECO:0000313" key="1">
    <source>
        <dbReference type="EMBL" id="PSI01810.1"/>
    </source>
</evidence>
<evidence type="ECO:0000313" key="2">
    <source>
        <dbReference type="Proteomes" id="UP000240206"/>
    </source>
</evidence>
<reference evidence="2" key="1">
    <citation type="submission" date="2018-03" db="EMBL/GenBank/DDBJ databases">
        <title>Ecological and genomic features of two cosmopolitan and abundant freshwater picocyanobacteria.</title>
        <authorList>
            <person name="Cabello-Yeves P.J."/>
            <person name="Picazo A."/>
            <person name="Camacho A."/>
            <person name="Callieri C."/>
            <person name="Rosselli R."/>
            <person name="Roda-Garcia J."/>
            <person name="Coutinho F.H."/>
            <person name="Rodriguez-Valera F."/>
        </authorList>
    </citation>
    <scope>NUCLEOTIDE SEQUENCE [LARGE SCALE GENOMIC DNA]</scope>
    <source>
        <strain evidence="2">Tous</strain>
    </source>
</reference>